<protein>
    <submittedName>
        <fullName evidence="2">Uncharacterized protein</fullName>
    </submittedName>
</protein>
<accession>A0A2S8AFH3</accession>
<comment type="caution">
    <text evidence="2">The sequence shown here is derived from an EMBL/GenBank/DDBJ whole genome shotgun (WGS) entry which is preliminary data.</text>
</comment>
<dbReference type="EMBL" id="PSZM01000023">
    <property type="protein sequence ID" value="PQL94321.1"/>
    <property type="molecule type" value="Genomic_DNA"/>
</dbReference>
<evidence type="ECO:0000313" key="3">
    <source>
        <dbReference type="Proteomes" id="UP000238042"/>
    </source>
</evidence>
<organism evidence="2 3">
    <name type="scientific">Apibacter adventoris</name>
    <dbReference type="NCBI Taxonomy" id="1679466"/>
    <lineage>
        <taxon>Bacteria</taxon>
        <taxon>Pseudomonadati</taxon>
        <taxon>Bacteroidota</taxon>
        <taxon>Flavobacteriia</taxon>
        <taxon>Flavobacteriales</taxon>
        <taxon>Weeksellaceae</taxon>
        <taxon>Apibacter</taxon>
    </lineage>
</organism>
<feature type="compositionally biased region" description="Basic and acidic residues" evidence="1">
    <location>
        <begin position="70"/>
        <end position="80"/>
    </location>
</feature>
<feature type="region of interest" description="Disordered" evidence="1">
    <location>
        <begin position="60"/>
        <end position="80"/>
    </location>
</feature>
<name>A0A2S8AFH3_9FLAO</name>
<dbReference type="RefSeq" id="WP_105245982.1">
    <property type="nucleotide sequence ID" value="NZ_PSZM01000023.1"/>
</dbReference>
<reference evidence="2 3" key="1">
    <citation type="submission" date="2018-02" db="EMBL/GenBank/DDBJ databases">
        <title>Genome sequences of Apibacter spp., gut symbionts of Asian honey bees.</title>
        <authorList>
            <person name="Kwong W.K."/>
            <person name="Steele M.I."/>
            <person name="Moran N.A."/>
        </authorList>
    </citation>
    <scope>NUCLEOTIDE SEQUENCE [LARGE SCALE GENOMIC DNA]</scope>
    <source>
        <strain evidence="3">wkB301</strain>
    </source>
</reference>
<dbReference type="Proteomes" id="UP000238042">
    <property type="component" value="Unassembled WGS sequence"/>
</dbReference>
<proteinExistence type="predicted"/>
<sequence>MKGGEVYTFKYNLLWNDRIDPNVNQGDGPLADFIKKMPGINPVDYNISIEWSQTVDIKLDSNKKNIQRPEPARRGSQEIF</sequence>
<dbReference type="AlphaFoldDB" id="A0A2S8AFH3"/>
<evidence type="ECO:0000256" key="1">
    <source>
        <dbReference type="SAM" id="MobiDB-lite"/>
    </source>
</evidence>
<keyword evidence="3" id="KW-1185">Reference proteome</keyword>
<evidence type="ECO:0000313" key="2">
    <source>
        <dbReference type="EMBL" id="PQL94321.1"/>
    </source>
</evidence>
<gene>
    <name evidence="2" type="ORF">C4S77_03060</name>
</gene>